<keyword evidence="1" id="KW-0812">Transmembrane</keyword>
<evidence type="ECO:0000313" key="2">
    <source>
        <dbReference type="EMBL" id="ORW12218.1"/>
    </source>
</evidence>
<feature type="transmembrane region" description="Helical" evidence="1">
    <location>
        <begin position="94"/>
        <end position="115"/>
    </location>
</feature>
<feature type="transmembrane region" description="Helical" evidence="1">
    <location>
        <begin position="21"/>
        <end position="42"/>
    </location>
</feature>
<proteinExistence type="predicted"/>
<gene>
    <name evidence="2" type="ORF">AWC16_00050</name>
</gene>
<dbReference type="EMBL" id="LQPG01000012">
    <property type="protein sequence ID" value="ORW12218.1"/>
    <property type="molecule type" value="Genomic_DNA"/>
</dbReference>
<protein>
    <recommendedName>
        <fullName evidence="4">DUF2834 domain-containing protein</fullName>
    </recommendedName>
</protein>
<sequence>MPVMTTADRASSIPTSRKVLCVVYGAIAVAALIATWTMAGPYLHSPTGLFVTFWRDTQVNSASQYITADALLVGLSATILMVIEARKHNVRFIWAYLVGGFFLGISVAFPLFLIAREFRMGASRRVE</sequence>
<keyword evidence="1" id="KW-0472">Membrane</keyword>
<dbReference type="InterPro" id="IPR021362">
    <property type="entry name" value="DUF2834"/>
</dbReference>
<dbReference type="Proteomes" id="UP000193866">
    <property type="component" value="Unassembled WGS sequence"/>
</dbReference>
<name>A0A1X1YM87_9MYCO</name>
<evidence type="ECO:0000256" key="1">
    <source>
        <dbReference type="SAM" id="Phobius"/>
    </source>
</evidence>
<dbReference type="AlphaFoldDB" id="A0A1X1YM87"/>
<feature type="transmembrane region" description="Helical" evidence="1">
    <location>
        <begin position="62"/>
        <end position="82"/>
    </location>
</feature>
<dbReference type="Pfam" id="PF11196">
    <property type="entry name" value="DUF2834"/>
    <property type="match status" value="1"/>
</dbReference>
<accession>A0A1X1YM87</accession>
<evidence type="ECO:0000313" key="3">
    <source>
        <dbReference type="Proteomes" id="UP000193866"/>
    </source>
</evidence>
<organism evidence="2 3">
    <name type="scientific">Mycolicibacter longobardus</name>
    <dbReference type="NCBI Taxonomy" id="1108812"/>
    <lineage>
        <taxon>Bacteria</taxon>
        <taxon>Bacillati</taxon>
        <taxon>Actinomycetota</taxon>
        <taxon>Actinomycetes</taxon>
        <taxon>Mycobacteriales</taxon>
        <taxon>Mycobacteriaceae</taxon>
        <taxon>Mycolicibacter</taxon>
    </lineage>
</organism>
<comment type="caution">
    <text evidence="2">The sequence shown here is derived from an EMBL/GenBank/DDBJ whole genome shotgun (WGS) entry which is preliminary data.</text>
</comment>
<reference evidence="2 3" key="1">
    <citation type="submission" date="2016-01" db="EMBL/GenBank/DDBJ databases">
        <title>The new phylogeny of the genus Mycobacterium.</title>
        <authorList>
            <person name="Tarcisio F."/>
            <person name="Conor M."/>
            <person name="Antonella G."/>
            <person name="Elisabetta G."/>
            <person name="Giulia F.S."/>
            <person name="Sara T."/>
            <person name="Anna F."/>
            <person name="Clotilde B."/>
            <person name="Roberto B."/>
            <person name="Veronica D.S."/>
            <person name="Fabio R."/>
            <person name="Monica P."/>
            <person name="Olivier J."/>
            <person name="Enrico T."/>
            <person name="Nicola S."/>
        </authorList>
    </citation>
    <scope>NUCLEOTIDE SEQUENCE [LARGE SCALE GENOMIC DNA]</scope>
    <source>
        <strain evidence="2 3">DSM 45394</strain>
    </source>
</reference>
<evidence type="ECO:0008006" key="4">
    <source>
        <dbReference type="Google" id="ProtNLM"/>
    </source>
</evidence>
<keyword evidence="3" id="KW-1185">Reference proteome</keyword>
<keyword evidence="1" id="KW-1133">Transmembrane helix</keyword>
<dbReference type="STRING" id="1108812.AWC16_00050"/>